<feature type="transmembrane region" description="Helical" evidence="1">
    <location>
        <begin position="486"/>
        <end position="511"/>
    </location>
</feature>
<evidence type="ECO:0000256" key="1">
    <source>
        <dbReference type="SAM" id="Phobius"/>
    </source>
</evidence>
<feature type="transmembrane region" description="Helical" evidence="1">
    <location>
        <begin position="181"/>
        <end position="198"/>
    </location>
</feature>
<feature type="transmembrane region" description="Helical" evidence="1">
    <location>
        <begin position="444"/>
        <end position="466"/>
    </location>
</feature>
<reference evidence="2 3" key="1">
    <citation type="submission" date="2013-11" db="EMBL/GenBank/DDBJ databases">
        <title>The Genome Sequence of Phytophthora parasitica P1976.</title>
        <authorList>
            <consortium name="The Broad Institute Genomics Platform"/>
            <person name="Russ C."/>
            <person name="Tyler B."/>
            <person name="Panabieres F."/>
            <person name="Shan W."/>
            <person name="Tripathy S."/>
            <person name="Grunwald N."/>
            <person name="Machado M."/>
            <person name="Johnson C.S."/>
            <person name="Walker B."/>
            <person name="Young S."/>
            <person name="Zeng Q."/>
            <person name="Gargeya S."/>
            <person name="Fitzgerald M."/>
            <person name="Haas B."/>
            <person name="Abouelleil A."/>
            <person name="Allen A.W."/>
            <person name="Alvarado L."/>
            <person name="Arachchi H.M."/>
            <person name="Berlin A.M."/>
            <person name="Chapman S.B."/>
            <person name="Gainer-Dewar J."/>
            <person name="Goldberg J."/>
            <person name="Griggs A."/>
            <person name="Gujja S."/>
            <person name="Hansen M."/>
            <person name="Howarth C."/>
            <person name="Imamovic A."/>
            <person name="Ireland A."/>
            <person name="Larimer J."/>
            <person name="McCowan C."/>
            <person name="Murphy C."/>
            <person name="Pearson M."/>
            <person name="Poon T.W."/>
            <person name="Priest M."/>
            <person name="Roberts A."/>
            <person name="Saif S."/>
            <person name="Shea T."/>
            <person name="Sisk P."/>
            <person name="Sykes S."/>
            <person name="Wortman J."/>
            <person name="Nusbaum C."/>
            <person name="Birren B."/>
        </authorList>
    </citation>
    <scope>NUCLEOTIDE SEQUENCE [LARGE SCALE GENOMIC DNA]</scope>
    <source>
        <strain evidence="2 3">P1976</strain>
    </source>
</reference>
<name>A0A081B0A9_PHYNI</name>
<gene>
    <name evidence="2" type="ORF">F444_01515</name>
</gene>
<feature type="transmembrane region" description="Helical" evidence="1">
    <location>
        <begin position="538"/>
        <end position="555"/>
    </location>
</feature>
<feature type="transmembrane region" description="Helical" evidence="1">
    <location>
        <begin position="45"/>
        <end position="66"/>
    </location>
</feature>
<feature type="transmembrane region" description="Helical" evidence="1">
    <location>
        <begin position="150"/>
        <end position="169"/>
    </location>
</feature>
<feature type="transmembrane region" description="Helical" evidence="1">
    <location>
        <begin position="115"/>
        <end position="138"/>
    </location>
</feature>
<dbReference type="Proteomes" id="UP000028582">
    <property type="component" value="Unassembled WGS sequence"/>
</dbReference>
<comment type="caution">
    <text evidence="2">The sequence shown here is derived from an EMBL/GenBank/DDBJ whole genome shotgun (WGS) entry which is preliminary data.</text>
</comment>
<keyword evidence="1" id="KW-0812">Transmembrane</keyword>
<protein>
    <submittedName>
        <fullName evidence="2">Uncharacterized protein</fullName>
    </submittedName>
</protein>
<keyword evidence="1" id="KW-0472">Membrane</keyword>
<dbReference type="EMBL" id="ANJA01000276">
    <property type="protein sequence ID" value="ETO84570.1"/>
    <property type="molecule type" value="Genomic_DNA"/>
</dbReference>
<evidence type="ECO:0000313" key="3">
    <source>
        <dbReference type="Proteomes" id="UP000028582"/>
    </source>
</evidence>
<dbReference type="OrthoDB" id="121311at2759"/>
<proteinExistence type="predicted"/>
<accession>A0A081B0A9</accession>
<organism evidence="2 3">
    <name type="scientific">Phytophthora nicotianae P1976</name>
    <dbReference type="NCBI Taxonomy" id="1317066"/>
    <lineage>
        <taxon>Eukaryota</taxon>
        <taxon>Sar</taxon>
        <taxon>Stramenopiles</taxon>
        <taxon>Oomycota</taxon>
        <taxon>Peronosporomycetes</taxon>
        <taxon>Peronosporales</taxon>
        <taxon>Peronosporaceae</taxon>
        <taxon>Phytophthora</taxon>
    </lineage>
</organism>
<keyword evidence="1" id="KW-1133">Transmembrane helix</keyword>
<feature type="transmembrane region" description="Helical" evidence="1">
    <location>
        <begin position="210"/>
        <end position="229"/>
    </location>
</feature>
<evidence type="ECO:0000313" key="2">
    <source>
        <dbReference type="EMBL" id="ETO84570.1"/>
    </source>
</evidence>
<sequence>MLSRWLSKLHHAWKGLQVSYYGGKYSIQRLLALDAYTRNTSLVRVLLVCIGTPLPMVTFVSIQAVIPLQDPAQGWRTNYGFWIRSGILSFVVAHTLTTQATYLIDGVVISVARMIALAACASILFTAFAIGISAWLIFPVPFFVLTLAPVFYVALIMSYRLVLGIRIIRQMLEHRDQLIRFVYFVGAQNIMVFTYPAYETLFRVAKGSPYQLPVILLLPFIKMAIKNMVLRCMASMEDMLPEAVIFTVDFFNAVYVATCMQSASTATAITAITVTDLSQTIIMLFGLHQRTAAMLSRLCLTIDSDPTDSNFLSALCILCKDLKRFGNQTRTNLCIRSCLPLILAEVDRALLERLESLSSEESSHTHHILMLAPSPSVQDLMIPDKKPKRKVRSIFVQKRSDVVHPLNSGESNVPWADRSSIHSHTSHRSTILCETLEALFTTECIIVAAYLEAIVPLFYCCYMVVMTHLPSARYHTEMADVTLENVGATVVPVFVFGLLQIATFVLLALVIKKNCGMNMLYQLGFVLESQMPLIQGKLIFWVLITLCFRVVHFGVDFTFQFNQHGYGR</sequence>
<feature type="transmembrane region" description="Helical" evidence="1">
    <location>
        <begin position="81"/>
        <end position="103"/>
    </location>
</feature>
<dbReference type="AlphaFoldDB" id="A0A081B0A9"/>